<protein>
    <submittedName>
        <fullName evidence="1">Uncharacterized protein</fullName>
    </submittedName>
</protein>
<proteinExistence type="predicted"/>
<name>A0A0C3DX23_OIDMZ</name>
<evidence type="ECO:0000313" key="2">
    <source>
        <dbReference type="Proteomes" id="UP000054321"/>
    </source>
</evidence>
<reference evidence="2" key="2">
    <citation type="submission" date="2015-01" db="EMBL/GenBank/DDBJ databases">
        <title>Evolutionary Origins and Diversification of the Mycorrhizal Mutualists.</title>
        <authorList>
            <consortium name="DOE Joint Genome Institute"/>
            <consortium name="Mycorrhizal Genomics Consortium"/>
            <person name="Kohler A."/>
            <person name="Kuo A."/>
            <person name="Nagy L.G."/>
            <person name="Floudas D."/>
            <person name="Copeland A."/>
            <person name="Barry K.W."/>
            <person name="Cichocki N."/>
            <person name="Veneault-Fourrey C."/>
            <person name="LaButti K."/>
            <person name="Lindquist E.A."/>
            <person name="Lipzen A."/>
            <person name="Lundell T."/>
            <person name="Morin E."/>
            <person name="Murat C."/>
            <person name="Riley R."/>
            <person name="Ohm R."/>
            <person name="Sun H."/>
            <person name="Tunlid A."/>
            <person name="Henrissat B."/>
            <person name="Grigoriev I.V."/>
            <person name="Hibbett D.S."/>
            <person name="Martin F."/>
        </authorList>
    </citation>
    <scope>NUCLEOTIDE SEQUENCE [LARGE SCALE GENOMIC DNA]</scope>
    <source>
        <strain evidence="2">Zn</strain>
    </source>
</reference>
<dbReference type="EMBL" id="KN832871">
    <property type="protein sequence ID" value="KIN06643.1"/>
    <property type="molecule type" value="Genomic_DNA"/>
</dbReference>
<evidence type="ECO:0000313" key="1">
    <source>
        <dbReference type="EMBL" id="KIN06643.1"/>
    </source>
</evidence>
<reference evidence="1 2" key="1">
    <citation type="submission" date="2014-04" db="EMBL/GenBank/DDBJ databases">
        <authorList>
            <consortium name="DOE Joint Genome Institute"/>
            <person name="Kuo A."/>
            <person name="Martino E."/>
            <person name="Perotto S."/>
            <person name="Kohler A."/>
            <person name="Nagy L.G."/>
            <person name="Floudas D."/>
            <person name="Copeland A."/>
            <person name="Barry K.W."/>
            <person name="Cichocki N."/>
            <person name="Veneault-Fourrey C."/>
            <person name="LaButti K."/>
            <person name="Lindquist E.A."/>
            <person name="Lipzen A."/>
            <person name="Lundell T."/>
            <person name="Morin E."/>
            <person name="Murat C."/>
            <person name="Sun H."/>
            <person name="Tunlid A."/>
            <person name="Henrissat B."/>
            <person name="Grigoriev I.V."/>
            <person name="Hibbett D.S."/>
            <person name="Martin F."/>
            <person name="Nordberg H.P."/>
            <person name="Cantor M.N."/>
            <person name="Hua S.X."/>
        </authorList>
    </citation>
    <scope>NUCLEOTIDE SEQUENCE [LARGE SCALE GENOMIC DNA]</scope>
    <source>
        <strain evidence="1 2">Zn</strain>
    </source>
</reference>
<dbReference type="Proteomes" id="UP000054321">
    <property type="component" value="Unassembled WGS sequence"/>
</dbReference>
<gene>
    <name evidence="1" type="ORF">OIDMADRAFT_17412</name>
</gene>
<dbReference type="HOGENOM" id="CLU_3087837_0_0_1"/>
<keyword evidence="2" id="KW-1185">Reference proteome</keyword>
<organism evidence="1 2">
    <name type="scientific">Oidiodendron maius (strain Zn)</name>
    <dbReference type="NCBI Taxonomy" id="913774"/>
    <lineage>
        <taxon>Eukaryota</taxon>
        <taxon>Fungi</taxon>
        <taxon>Dikarya</taxon>
        <taxon>Ascomycota</taxon>
        <taxon>Pezizomycotina</taxon>
        <taxon>Leotiomycetes</taxon>
        <taxon>Leotiomycetes incertae sedis</taxon>
        <taxon>Myxotrichaceae</taxon>
        <taxon>Oidiodendron</taxon>
    </lineage>
</organism>
<dbReference type="AlphaFoldDB" id="A0A0C3DX23"/>
<accession>A0A0C3DX23</accession>
<dbReference type="InParanoid" id="A0A0C3DX23"/>
<sequence>MFSRKTLREILQLHAARRLSRLSRRIPTVFHRGLNNERVSGSSTSAIYATLS</sequence>